<sequence length="228" mass="25375">MGKYGIIIKGKDRHIQIDSFNTVMNCIRKQTVVMKGGIVSGNQGYYTELPITPHLSTKLFAVSPNNVFVKVIGGAIKGSDKNIQISQPYNDSSGSVDVFEFGDFPNNIFKEKYGVVIKNSSTKQTVYNSNWGVLKIVGYFIASWKEDIDYQLPNIKDLAFVFGGGMGGIWEDGFEGAWMDTFIKRVGNTLQVRYKEAVLWSTGSANRDLSRFPSTCLIIDVSDIKKVL</sequence>
<organism evidence="2 3">
    <name type="scientific">Proteus mirabilis</name>
    <dbReference type="NCBI Taxonomy" id="584"/>
    <lineage>
        <taxon>Bacteria</taxon>
        <taxon>Pseudomonadati</taxon>
        <taxon>Pseudomonadota</taxon>
        <taxon>Gammaproteobacteria</taxon>
        <taxon>Enterobacterales</taxon>
        <taxon>Morganellaceae</taxon>
        <taxon>Proteus</taxon>
    </lineage>
</organism>
<evidence type="ECO:0000313" key="2">
    <source>
        <dbReference type="EMBL" id="ARX35213.1"/>
    </source>
</evidence>
<dbReference type="AlphaFoldDB" id="A0A1Z1SX57"/>
<reference evidence="2 3" key="1">
    <citation type="submission" date="2017-05" db="EMBL/GenBank/DDBJ databases">
        <title>Whole genome sequencing of Proteus mirabilis AR_0155.</title>
        <authorList>
            <person name="Conlan S."/>
            <person name="Thomas P.J."/>
            <person name="Mullikin J."/>
            <person name="Frank K.M."/>
            <person name="Segre J.A."/>
        </authorList>
    </citation>
    <scope>NUCLEOTIDE SEQUENCE [LARGE SCALE GENOMIC DNA]</scope>
    <source>
        <strain evidence="2 3">AR_0155</strain>
    </source>
</reference>
<dbReference type="RefSeq" id="WP_017627864.1">
    <property type="nucleotide sequence ID" value="NZ_AP026827.1"/>
</dbReference>
<dbReference type="EMBL" id="CP021694">
    <property type="protein sequence ID" value="ARX35213.1"/>
    <property type="molecule type" value="Genomic_DNA"/>
</dbReference>
<evidence type="ECO:0000313" key="3">
    <source>
        <dbReference type="Proteomes" id="UP000195540"/>
    </source>
</evidence>
<gene>
    <name evidence="1" type="ORF">AM402_13735</name>
    <name evidence="2" type="ORF">AM402_13980</name>
</gene>
<accession>A0A1Z1SX57</accession>
<proteinExistence type="predicted"/>
<dbReference type="EMBL" id="CP021694">
    <property type="protein sequence ID" value="ARX35165.1"/>
    <property type="molecule type" value="Genomic_DNA"/>
</dbReference>
<name>A0A1Z1SX57_PROMI</name>
<dbReference type="Proteomes" id="UP000195540">
    <property type="component" value="Chromosome"/>
</dbReference>
<evidence type="ECO:0000313" key="1">
    <source>
        <dbReference type="EMBL" id="ARX35165.1"/>
    </source>
</evidence>
<protein>
    <submittedName>
        <fullName evidence="2">Uncharacterized protein</fullName>
    </submittedName>
</protein>